<keyword evidence="2" id="KW-0560">Oxidoreductase</keyword>
<dbReference type="PROSITE" id="PS00061">
    <property type="entry name" value="ADH_SHORT"/>
    <property type="match status" value="1"/>
</dbReference>
<dbReference type="AlphaFoldDB" id="A0A402BHL6"/>
<dbReference type="SUPFAM" id="SSF51735">
    <property type="entry name" value="NAD(P)-binding Rossmann-fold domains"/>
    <property type="match status" value="1"/>
</dbReference>
<evidence type="ECO:0000313" key="3">
    <source>
        <dbReference type="EMBL" id="GCE30790.1"/>
    </source>
</evidence>
<name>A0A402BHL6_9CHLR</name>
<dbReference type="PANTHER" id="PTHR42760">
    <property type="entry name" value="SHORT-CHAIN DEHYDROGENASES/REDUCTASES FAMILY MEMBER"/>
    <property type="match status" value="1"/>
</dbReference>
<dbReference type="OrthoDB" id="9803333at2"/>
<proteinExistence type="inferred from homology"/>
<dbReference type="PANTHER" id="PTHR42760:SF40">
    <property type="entry name" value="3-OXOACYL-[ACYL-CARRIER-PROTEIN] REDUCTASE, CHLOROPLASTIC"/>
    <property type="match status" value="1"/>
</dbReference>
<evidence type="ECO:0000313" key="4">
    <source>
        <dbReference type="Proteomes" id="UP000287171"/>
    </source>
</evidence>
<comment type="similarity">
    <text evidence="1">Belongs to the short-chain dehydrogenases/reductases (SDR) family.</text>
</comment>
<accession>A0A402BHL6</accession>
<comment type="caution">
    <text evidence="3">The sequence shown here is derived from an EMBL/GenBank/DDBJ whole genome shotgun (WGS) entry which is preliminary data.</text>
</comment>
<reference evidence="4" key="1">
    <citation type="submission" date="2018-12" db="EMBL/GenBank/DDBJ databases">
        <title>Tengunoibacter tsumagoiensis gen. nov., sp. nov., Dictyobacter kobayashii sp. nov., D. alpinus sp. nov., and D. joshuensis sp. nov. and description of Dictyobacteraceae fam. nov. within the order Ktedonobacterales isolated from Tengu-no-mugimeshi.</title>
        <authorList>
            <person name="Wang C.M."/>
            <person name="Zheng Y."/>
            <person name="Sakai Y."/>
            <person name="Toyoda A."/>
            <person name="Minakuchi Y."/>
            <person name="Abe K."/>
            <person name="Yokota A."/>
            <person name="Yabe S."/>
        </authorList>
    </citation>
    <scope>NUCLEOTIDE SEQUENCE [LARGE SCALE GENOMIC DNA]</scope>
    <source>
        <strain evidence="4">Uno16</strain>
    </source>
</reference>
<evidence type="ECO:0000256" key="2">
    <source>
        <dbReference type="ARBA" id="ARBA00023002"/>
    </source>
</evidence>
<dbReference type="CDD" id="cd05233">
    <property type="entry name" value="SDR_c"/>
    <property type="match status" value="1"/>
</dbReference>
<dbReference type="Proteomes" id="UP000287171">
    <property type="component" value="Unassembled WGS sequence"/>
</dbReference>
<dbReference type="GO" id="GO:0030497">
    <property type="term" value="P:fatty acid elongation"/>
    <property type="evidence" value="ECO:0007669"/>
    <property type="project" value="TreeGrafter"/>
</dbReference>
<dbReference type="FunFam" id="3.40.50.720:FF:000173">
    <property type="entry name" value="3-oxoacyl-[acyl-carrier protein] reductase"/>
    <property type="match status" value="1"/>
</dbReference>
<organism evidence="3 4">
    <name type="scientific">Dictyobacter alpinus</name>
    <dbReference type="NCBI Taxonomy" id="2014873"/>
    <lineage>
        <taxon>Bacteria</taxon>
        <taxon>Bacillati</taxon>
        <taxon>Chloroflexota</taxon>
        <taxon>Ktedonobacteria</taxon>
        <taxon>Ktedonobacterales</taxon>
        <taxon>Dictyobacteraceae</taxon>
        <taxon>Dictyobacter</taxon>
    </lineage>
</organism>
<dbReference type="PRINTS" id="PR00081">
    <property type="entry name" value="GDHRDH"/>
</dbReference>
<dbReference type="Pfam" id="PF13561">
    <property type="entry name" value="adh_short_C2"/>
    <property type="match status" value="1"/>
</dbReference>
<sequence length="256" mass="26287">MVVRGKEEKAGAIIVTGASRGIGAAIARLAGAHGFPVAVNFTRGEEAARGVVADIESAGGRALAIQGDVAREEDVIRLFETASRELGPVQGLVNNAGITGGFARVEEVQADALSRMLAVNVVGTILCAREAVRRMSLRHGGTGGAIVNISSLASRTGGTGEWVHYAASKGAINSFTIGLAREVANEGIRVNAVAPGLIETDLHATNGALDRVERLSPSIPMQRAGTPQEVAEGVLWLLSSAASYTTGTILEIGGGR</sequence>
<evidence type="ECO:0000256" key="1">
    <source>
        <dbReference type="ARBA" id="ARBA00006484"/>
    </source>
</evidence>
<keyword evidence="4" id="KW-1185">Reference proteome</keyword>
<dbReference type="InterPro" id="IPR036291">
    <property type="entry name" value="NAD(P)-bd_dom_sf"/>
</dbReference>
<dbReference type="EMBL" id="BIFT01000002">
    <property type="protein sequence ID" value="GCE30790.1"/>
    <property type="molecule type" value="Genomic_DNA"/>
</dbReference>
<gene>
    <name evidence="3" type="ORF">KDA_62740</name>
</gene>
<dbReference type="InterPro" id="IPR002347">
    <property type="entry name" value="SDR_fam"/>
</dbReference>
<dbReference type="RefSeq" id="WP_126630832.1">
    <property type="nucleotide sequence ID" value="NZ_BIFT01000002.1"/>
</dbReference>
<protein>
    <submittedName>
        <fullName evidence="3">Glucose-1-dehydrogenase</fullName>
    </submittedName>
</protein>
<dbReference type="InterPro" id="IPR020904">
    <property type="entry name" value="Sc_DH/Rdtase_CS"/>
</dbReference>
<dbReference type="GO" id="GO:0016616">
    <property type="term" value="F:oxidoreductase activity, acting on the CH-OH group of donors, NAD or NADP as acceptor"/>
    <property type="evidence" value="ECO:0007669"/>
    <property type="project" value="TreeGrafter"/>
</dbReference>
<dbReference type="Gene3D" id="3.40.50.720">
    <property type="entry name" value="NAD(P)-binding Rossmann-like Domain"/>
    <property type="match status" value="1"/>
</dbReference>
<dbReference type="PRINTS" id="PR00080">
    <property type="entry name" value="SDRFAMILY"/>
</dbReference>